<dbReference type="SMART" id="SM00320">
    <property type="entry name" value="WD40"/>
    <property type="match status" value="7"/>
</dbReference>
<evidence type="ECO:0000256" key="4">
    <source>
        <dbReference type="ARBA" id="ARBA00022553"/>
    </source>
</evidence>
<organism evidence="12 13">
    <name type="scientific">Gasterosteus aculeatus aculeatus</name>
    <name type="common">three-spined stickleback</name>
    <dbReference type="NCBI Taxonomy" id="481459"/>
    <lineage>
        <taxon>Eukaryota</taxon>
        <taxon>Metazoa</taxon>
        <taxon>Chordata</taxon>
        <taxon>Craniata</taxon>
        <taxon>Vertebrata</taxon>
        <taxon>Euteleostomi</taxon>
        <taxon>Actinopterygii</taxon>
        <taxon>Neopterygii</taxon>
        <taxon>Teleostei</taxon>
        <taxon>Neoteleostei</taxon>
        <taxon>Acanthomorphata</taxon>
        <taxon>Eupercaria</taxon>
        <taxon>Perciformes</taxon>
        <taxon>Cottioidei</taxon>
        <taxon>Gasterosteales</taxon>
        <taxon>Gasterosteidae</taxon>
        <taxon>Gasterosteus</taxon>
    </lineage>
</organism>
<dbReference type="InterPro" id="IPR001680">
    <property type="entry name" value="WD40_rpt"/>
</dbReference>
<keyword evidence="3" id="KW-0963">Cytoplasm</keyword>
<feature type="compositionally biased region" description="Gly residues" evidence="10">
    <location>
        <begin position="1"/>
        <end position="23"/>
    </location>
</feature>
<evidence type="ECO:0000256" key="10">
    <source>
        <dbReference type="SAM" id="MobiDB-lite"/>
    </source>
</evidence>
<comment type="similarity">
    <text evidence="2">Belongs to the WD repeat striatin family.</text>
</comment>
<feature type="compositionally biased region" description="Acidic residues" evidence="10">
    <location>
        <begin position="275"/>
        <end position="288"/>
    </location>
</feature>
<keyword evidence="7" id="KW-0112">Calmodulin-binding</keyword>
<feature type="region of interest" description="Disordered" evidence="10">
    <location>
        <begin position="206"/>
        <end position="390"/>
    </location>
</feature>
<dbReference type="PROSITE" id="PS00678">
    <property type="entry name" value="WD_REPEATS_1"/>
    <property type="match status" value="1"/>
</dbReference>
<dbReference type="AlphaFoldDB" id="A0AAQ4S600"/>
<dbReference type="PANTHER" id="PTHR15653:SF1">
    <property type="entry name" value="STRIATIN-4"/>
    <property type="match status" value="1"/>
</dbReference>
<reference evidence="12 13" key="1">
    <citation type="journal article" date="2021" name="G3 (Bethesda)">
        <title>Improved contiguity of the threespine stickleback genome using long-read sequencing.</title>
        <authorList>
            <person name="Nath S."/>
            <person name="Shaw D.E."/>
            <person name="White M.A."/>
        </authorList>
    </citation>
    <scope>NUCLEOTIDE SEQUENCE [LARGE SCALE GENOMIC DNA]</scope>
    <source>
        <strain evidence="12 13">Lake Benthic</strain>
    </source>
</reference>
<keyword evidence="5 9" id="KW-0853">WD repeat</keyword>
<dbReference type="InterPro" id="IPR013258">
    <property type="entry name" value="Striatin_N"/>
</dbReference>
<dbReference type="InterPro" id="IPR019775">
    <property type="entry name" value="WD40_repeat_CS"/>
</dbReference>
<feature type="region of interest" description="Disordered" evidence="10">
    <location>
        <begin position="134"/>
        <end position="179"/>
    </location>
</feature>
<keyword evidence="13" id="KW-1185">Reference proteome</keyword>
<dbReference type="GO" id="GO:0051721">
    <property type="term" value="F:protein phosphatase 2A binding"/>
    <property type="evidence" value="ECO:0007669"/>
    <property type="project" value="TreeGrafter"/>
</dbReference>
<feature type="repeat" description="WD" evidence="9">
    <location>
        <begin position="677"/>
        <end position="718"/>
    </location>
</feature>
<keyword evidence="6" id="KW-0677">Repeat</keyword>
<evidence type="ECO:0000256" key="8">
    <source>
        <dbReference type="ARBA" id="ARBA00023054"/>
    </source>
</evidence>
<feature type="repeat" description="WD" evidence="9">
    <location>
        <begin position="723"/>
        <end position="755"/>
    </location>
</feature>
<evidence type="ECO:0000256" key="7">
    <source>
        <dbReference type="ARBA" id="ARBA00022860"/>
    </source>
</evidence>
<keyword evidence="8" id="KW-0175">Coiled coil</keyword>
<dbReference type="GO" id="GO:0005737">
    <property type="term" value="C:cytoplasm"/>
    <property type="evidence" value="ECO:0007669"/>
    <property type="project" value="UniProtKB-SubCell"/>
</dbReference>
<comment type="subcellular location">
    <subcellularLocation>
        <location evidence="1">Cytoplasm</location>
    </subcellularLocation>
</comment>
<dbReference type="SUPFAM" id="SSF50978">
    <property type="entry name" value="WD40 repeat-like"/>
    <property type="match status" value="1"/>
</dbReference>
<dbReference type="GeneTree" id="ENSGT00950000183095"/>
<dbReference type="InterPro" id="IPR020472">
    <property type="entry name" value="WD40_PAC1"/>
</dbReference>
<dbReference type="Ensembl" id="ENSGACT00000066707.1">
    <property type="protein sequence ID" value="ENSGACP00000071055.1"/>
    <property type="gene ID" value="ENSGACG00000009437.2"/>
</dbReference>
<keyword evidence="4" id="KW-0597">Phosphoprotein</keyword>
<dbReference type="GO" id="GO:0070016">
    <property type="term" value="F:armadillo repeat domain binding"/>
    <property type="evidence" value="ECO:0007669"/>
    <property type="project" value="TreeGrafter"/>
</dbReference>
<dbReference type="InterPro" id="IPR036322">
    <property type="entry name" value="WD40_repeat_dom_sf"/>
</dbReference>
<evidence type="ECO:0000259" key="11">
    <source>
        <dbReference type="Pfam" id="PF08232"/>
    </source>
</evidence>
<evidence type="ECO:0000256" key="3">
    <source>
        <dbReference type="ARBA" id="ARBA00022490"/>
    </source>
</evidence>
<proteinExistence type="inferred from homology"/>
<feature type="domain" description="Striatin N-terminal" evidence="11">
    <location>
        <begin position="70"/>
        <end position="199"/>
    </location>
</feature>
<dbReference type="Pfam" id="PF08232">
    <property type="entry name" value="Striatin"/>
    <property type="match status" value="1"/>
</dbReference>
<feature type="compositionally biased region" description="Low complexity" evidence="10">
    <location>
        <begin position="24"/>
        <end position="38"/>
    </location>
</feature>
<evidence type="ECO:0000313" key="13">
    <source>
        <dbReference type="Proteomes" id="UP000007635"/>
    </source>
</evidence>
<accession>A0AAQ4S600</accession>
<feature type="repeat" description="WD" evidence="9">
    <location>
        <begin position="438"/>
        <end position="479"/>
    </location>
</feature>
<dbReference type="PROSITE" id="PS50082">
    <property type="entry name" value="WD_REPEATS_2"/>
    <property type="match status" value="4"/>
</dbReference>
<dbReference type="InterPro" id="IPR015943">
    <property type="entry name" value="WD40/YVTN_repeat-like_dom_sf"/>
</dbReference>
<dbReference type="FunFam" id="2.130.10.10:FF:000498">
    <property type="entry name" value="Striatin 3"/>
    <property type="match status" value="1"/>
</dbReference>
<reference evidence="12" key="2">
    <citation type="submission" date="2025-08" db="UniProtKB">
        <authorList>
            <consortium name="Ensembl"/>
        </authorList>
    </citation>
    <scope>IDENTIFICATION</scope>
</reference>
<dbReference type="PROSITE" id="PS50294">
    <property type="entry name" value="WD_REPEATS_REGION"/>
    <property type="match status" value="4"/>
</dbReference>
<dbReference type="GO" id="GO:0044877">
    <property type="term" value="F:protein-containing complex binding"/>
    <property type="evidence" value="ECO:0007669"/>
    <property type="project" value="TreeGrafter"/>
</dbReference>
<feature type="region of interest" description="Disordered" evidence="10">
    <location>
        <begin position="1"/>
        <end position="38"/>
    </location>
</feature>
<dbReference type="Pfam" id="PF00400">
    <property type="entry name" value="WD40"/>
    <property type="match status" value="5"/>
</dbReference>
<feature type="compositionally biased region" description="Basic and acidic residues" evidence="10">
    <location>
        <begin position="353"/>
        <end position="364"/>
    </location>
</feature>
<reference evidence="12" key="3">
    <citation type="submission" date="2025-09" db="UniProtKB">
        <authorList>
            <consortium name="Ensembl"/>
        </authorList>
    </citation>
    <scope>IDENTIFICATION</scope>
</reference>
<evidence type="ECO:0000256" key="9">
    <source>
        <dbReference type="PROSITE-ProRule" id="PRU00221"/>
    </source>
</evidence>
<dbReference type="FunFam" id="1.20.5.300:FF:000001">
    <property type="entry name" value="striatin isoform X1"/>
    <property type="match status" value="1"/>
</dbReference>
<feature type="compositionally biased region" description="Basic and acidic residues" evidence="10">
    <location>
        <begin position="242"/>
        <end position="260"/>
    </location>
</feature>
<dbReference type="CDD" id="cd00200">
    <property type="entry name" value="WD40"/>
    <property type="match status" value="1"/>
</dbReference>
<dbReference type="PANTHER" id="PTHR15653">
    <property type="entry name" value="STRIATIN"/>
    <property type="match status" value="1"/>
</dbReference>
<dbReference type="PRINTS" id="PR00320">
    <property type="entry name" value="GPROTEINBRPT"/>
</dbReference>
<evidence type="ECO:0000256" key="6">
    <source>
        <dbReference type="ARBA" id="ARBA00022737"/>
    </source>
</evidence>
<sequence length="755" mass="82473">MEADRSGGGPNPNSGVGGGGGAGRNPNGPKAAPGHGTSAAVTGVMAAAAAGAVPGSSHARELQDGDSGMTLPGILHFIQYEWGRFQAEKYRWEAERDELRAQVAFLQGERKGQENMKQDLVRRIKMLEYALKQERSKHQKLKTGNDLSPGDKKPETEADQVPNGPAESESEPANQMSWKEGRQLLRKYLEEVGYSDTILDMRSKRVRSLLGRSSPEANGPPPSECGPEPEQRGSGESLLVRQIEEQIKRNAGKESSKERLGGSVLDKIPFLHGCEDDDEEDSDEEEDFQGMATDCIDGPRKNKKSRVKMGSEPMTTDLDPEDEEDEDDSEDALSEFDFLGSGEDGEGAGEARISGDGRELENRRNKLQGMMSDFPPKPTPPPSVSGQARPGEGCSPVCVCTLCVNVDTYLLFFLINVSCQMQDNRDEFKKTWNPRFTLRSHFDAIRALTFHPSQAVLLTASEDGTLKLWNLNNPSTHSEHTGLLKISNLYQTRIGAVLSLTMGEDGESCYSGGLDGTVRCWKMPDLNVDPYDNYDPGIESSVLAGHEDSVWGLTYSAVHHRLASCSADGTIRIWDPQNSAPCLSVFNKEREKGTPTSVAFVATDPNQVVVSFDAGETLLYDLNTEQSVAALETQTKDGSELINRVVSHPSEAVSITAHENRTIRFLDNNTGKVVHSMVAHLDAVTCLTTDPKGTYLISGSHDCSVRLWMLDNRTCVQEITAHRKKHDEAIHDVAFHPSQPFIASAGADALAKIFV</sequence>
<dbReference type="Proteomes" id="UP000007635">
    <property type="component" value="Chromosome I"/>
</dbReference>
<feature type="repeat" description="WD" evidence="9">
    <location>
        <begin position="543"/>
        <end position="575"/>
    </location>
</feature>
<evidence type="ECO:0000256" key="2">
    <source>
        <dbReference type="ARBA" id="ARBA00009616"/>
    </source>
</evidence>
<dbReference type="GO" id="GO:0030425">
    <property type="term" value="C:dendrite"/>
    <property type="evidence" value="ECO:0007669"/>
    <property type="project" value="TreeGrafter"/>
</dbReference>
<protein>
    <submittedName>
        <fullName evidence="12">Striatin 4</fullName>
    </submittedName>
</protein>
<name>A0AAQ4S600_GASAC</name>
<dbReference type="InterPro" id="IPR051488">
    <property type="entry name" value="WD_repeat_striatin"/>
</dbReference>
<evidence type="ECO:0000313" key="12">
    <source>
        <dbReference type="Ensembl" id="ENSGACP00000071055.1"/>
    </source>
</evidence>
<dbReference type="Gene3D" id="2.130.10.10">
    <property type="entry name" value="YVTN repeat-like/Quinoprotein amine dehydrogenase"/>
    <property type="match status" value="2"/>
</dbReference>
<evidence type="ECO:0000256" key="1">
    <source>
        <dbReference type="ARBA" id="ARBA00004496"/>
    </source>
</evidence>
<evidence type="ECO:0000256" key="5">
    <source>
        <dbReference type="ARBA" id="ARBA00022574"/>
    </source>
</evidence>
<dbReference type="GO" id="GO:0005516">
    <property type="term" value="F:calmodulin binding"/>
    <property type="evidence" value="ECO:0007669"/>
    <property type="project" value="UniProtKB-KW"/>
</dbReference>
<dbReference type="Gene3D" id="1.20.5.300">
    <property type="match status" value="1"/>
</dbReference>
<feature type="compositionally biased region" description="Acidic residues" evidence="10">
    <location>
        <begin position="318"/>
        <end position="334"/>
    </location>
</feature>